<gene>
    <name evidence="7" type="ORF">PGB34_20335</name>
</gene>
<feature type="transmembrane region" description="Helical" evidence="5">
    <location>
        <begin position="237"/>
        <end position="262"/>
    </location>
</feature>
<dbReference type="GO" id="GO:0015297">
    <property type="term" value="F:antiporter activity"/>
    <property type="evidence" value="ECO:0007669"/>
    <property type="project" value="InterPro"/>
</dbReference>
<feature type="transmembrane region" description="Helical" evidence="5">
    <location>
        <begin position="105"/>
        <end position="128"/>
    </location>
</feature>
<evidence type="ECO:0000256" key="2">
    <source>
        <dbReference type="ARBA" id="ARBA00022692"/>
    </source>
</evidence>
<feature type="transmembrane region" description="Helical" evidence="5">
    <location>
        <begin position="50"/>
        <end position="70"/>
    </location>
</feature>
<feature type="transmembrane region" description="Helical" evidence="5">
    <location>
        <begin position="344"/>
        <end position="366"/>
    </location>
</feature>
<comment type="caution">
    <text evidence="7">The sequence shown here is derived from an EMBL/GenBank/DDBJ whole genome shotgun (WGS) entry which is preliminary data.</text>
</comment>
<keyword evidence="3 5" id="KW-1133">Transmembrane helix</keyword>
<evidence type="ECO:0000256" key="1">
    <source>
        <dbReference type="ARBA" id="ARBA00004141"/>
    </source>
</evidence>
<keyword evidence="2 5" id="KW-0812">Transmembrane</keyword>
<proteinExistence type="predicted"/>
<feature type="transmembrane region" description="Helical" evidence="5">
    <location>
        <begin position="167"/>
        <end position="188"/>
    </location>
</feature>
<dbReference type="PANTHER" id="PTHR43021">
    <property type="entry name" value="NA(+)/H(+) ANTIPORTER-RELATED"/>
    <property type="match status" value="1"/>
</dbReference>
<feature type="domain" description="Cation/H+ exchanger transmembrane" evidence="6">
    <location>
        <begin position="34"/>
        <end position="396"/>
    </location>
</feature>
<evidence type="ECO:0000313" key="8">
    <source>
        <dbReference type="Proteomes" id="UP001212602"/>
    </source>
</evidence>
<comment type="subcellular location">
    <subcellularLocation>
        <location evidence="1">Membrane</location>
        <topology evidence="1">Multi-pass membrane protein</topology>
    </subcellularLocation>
</comment>
<feature type="transmembrane region" description="Helical" evidence="5">
    <location>
        <begin position="20"/>
        <end position="38"/>
    </location>
</feature>
<feature type="transmembrane region" description="Helical" evidence="5">
    <location>
        <begin position="134"/>
        <end position="155"/>
    </location>
</feature>
<dbReference type="Proteomes" id="UP001212602">
    <property type="component" value="Unassembled WGS sequence"/>
</dbReference>
<reference evidence="7" key="1">
    <citation type="submission" date="2023-01" db="EMBL/GenBank/DDBJ databases">
        <title>Xenophilus mangrovi sp. nov., isolated from soil of Mangrove nature reserve.</title>
        <authorList>
            <person name="Xu S."/>
            <person name="Liu Z."/>
            <person name="Xu Y."/>
        </authorList>
    </citation>
    <scope>NUCLEOTIDE SEQUENCE</scope>
    <source>
        <strain evidence="7">YW8</strain>
    </source>
</reference>
<keyword evidence="8" id="KW-1185">Reference proteome</keyword>
<name>A0AAE3NBW7_9BURK</name>
<dbReference type="InterPro" id="IPR006153">
    <property type="entry name" value="Cation/H_exchanger_TM"/>
</dbReference>
<feature type="transmembrane region" description="Helical" evidence="5">
    <location>
        <begin position="378"/>
        <end position="401"/>
    </location>
</feature>
<dbReference type="EMBL" id="JAQIPB010000011">
    <property type="protein sequence ID" value="MDA7418728.1"/>
    <property type="molecule type" value="Genomic_DNA"/>
</dbReference>
<dbReference type="Pfam" id="PF00999">
    <property type="entry name" value="Na_H_Exchanger"/>
    <property type="match status" value="1"/>
</dbReference>
<protein>
    <submittedName>
        <fullName evidence="7">Cation:proton antiporter</fullName>
    </submittedName>
</protein>
<dbReference type="PANTHER" id="PTHR43021:SF2">
    <property type="entry name" value="CATION_H+ EXCHANGER DOMAIN-CONTAINING PROTEIN"/>
    <property type="match status" value="1"/>
</dbReference>
<dbReference type="RefSeq" id="WP_271429937.1">
    <property type="nucleotide sequence ID" value="NZ_JAQIPB010000011.1"/>
</dbReference>
<feature type="transmembrane region" description="Helical" evidence="5">
    <location>
        <begin position="76"/>
        <end position="93"/>
    </location>
</feature>
<feature type="transmembrane region" description="Helical" evidence="5">
    <location>
        <begin position="200"/>
        <end position="225"/>
    </location>
</feature>
<feature type="transmembrane region" description="Helical" evidence="5">
    <location>
        <begin position="314"/>
        <end position="332"/>
    </location>
</feature>
<dbReference type="GO" id="GO:1902600">
    <property type="term" value="P:proton transmembrane transport"/>
    <property type="evidence" value="ECO:0007669"/>
    <property type="project" value="InterPro"/>
</dbReference>
<dbReference type="AlphaFoldDB" id="A0AAE3NBW7"/>
<dbReference type="Gene3D" id="1.20.1530.20">
    <property type="match status" value="1"/>
</dbReference>
<dbReference type="InterPro" id="IPR038770">
    <property type="entry name" value="Na+/solute_symporter_sf"/>
</dbReference>
<sequence length="423" mass="44332">MPFLPPELNGFWAEWIRPTAGLPTVWWALLVAVAAAVGHLVQRYMGLPKVVGYSVVGAVAGLAGFEGALWPLQGTALFLLELGVAIVLFEAGGRLPLNWFRHNPMVLVQSIVEATLTYFAVFWTLHLFDVPHPVAAPLAIMAVAAAPAVLMRVTIDTRASGPVTERALALSTLNTLYALVLGYTQASWIERGPQGITQTLHAVMVVLGLSFVVGALMALALRSALRVMSPTSENTSILLLAIIGAGAAVSTYLGGASPLAALLGGVLLKLLSPRPWAWPRQLGTAASLITMLMFVLVSMVAAQAPWNIHVATTVLALVGVRAVAKIAGVALASPGSGASWKQAVWMGCAMAPLSSIALLITSNFVLASPLLGAMITQIALPAILLMEVFGAVLATVAMYGARESSRPWAPEAFKAAPAEDTTR</sequence>
<evidence type="ECO:0000259" key="6">
    <source>
        <dbReference type="Pfam" id="PF00999"/>
    </source>
</evidence>
<accession>A0AAE3NBW7</accession>
<evidence type="ECO:0000256" key="5">
    <source>
        <dbReference type="SAM" id="Phobius"/>
    </source>
</evidence>
<evidence type="ECO:0000256" key="3">
    <source>
        <dbReference type="ARBA" id="ARBA00022989"/>
    </source>
</evidence>
<feature type="transmembrane region" description="Helical" evidence="5">
    <location>
        <begin position="282"/>
        <end position="302"/>
    </location>
</feature>
<dbReference type="GO" id="GO:0016020">
    <property type="term" value="C:membrane"/>
    <property type="evidence" value="ECO:0007669"/>
    <property type="project" value="UniProtKB-SubCell"/>
</dbReference>
<keyword evidence="4 5" id="KW-0472">Membrane</keyword>
<evidence type="ECO:0000256" key="4">
    <source>
        <dbReference type="ARBA" id="ARBA00023136"/>
    </source>
</evidence>
<evidence type="ECO:0000313" key="7">
    <source>
        <dbReference type="EMBL" id="MDA7418728.1"/>
    </source>
</evidence>
<organism evidence="7 8">
    <name type="scientific">Xenophilus arseniciresistens</name>
    <dbReference type="NCBI Taxonomy" id="1283306"/>
    <lineage>
        <taxon>Bacteria</taxon>
        <taxon>Pseudomonadati</taxon>
        <taxon>Pseudomonadota</taxon>
        <taxon>Betaproteobacteria</taxon>
        <taxon>Burkholderiales</taxon>
        <taxon>Comamonadaceae</taxon>
        <taxon>Xenophilus</taxon>
    </lineage>
</organism>